<dbReference type="OrthoDB" id="1858069at2759"/>
<evidence type="ECO:0000256" key="1">
    <source>
        <dbReference type="ARBA" id="ARBA00007009"/>
    </source>
</evidence>
<dbReference type="PANTHER" id="PTHR32266">
    <property type="entry name" value="NICOTIANAMINE SYNTHASE 3"/>
    <property type="match status" value="1"/>
</dbReference>
<comment type="caution">
    <text evidence="4">The sequence shown here is derived from an EMBL/GenBank/DDBJ whole genome shotgun (WGS) entry which is preliminary data.</text>
</comment>
<evidence type="ECO:0000256" key="3">
    <source>
        <dbReference type="ARBA" id="ARBA00022691"/>
    </source>
</evidence>
<dbReference type="GO" id="GO:0030418">
    <property type="term" value="P:nicotianamine biosynthetic process"/>
    <property type="evidence" value="ECO:0007669"/>
    <property type="project" value="InterPro"/>
</dbReference>
<organism evidence="4 5">
    <name type="scientific">Lachnellula subtilissima</name>
    <dbReference type="NCBI Taxonomy" id="602034"/>
    <lineage>
        <taxon>Eukaryota</taxon>
        <taxon>Fungi</taxon>
        <taxon>Dikarya</taxon>
        <taxon>Ascomycota</taxon>
        <taxon>Pezizomycotina</taxon>
        <taxon>Leotiomycetes</taxon>
        <taxon>Helotiales</taxon>
        <taxon>Lachnaceae</taxon>
        <taxon>Lachnellula</taxon>
    </lineage>
</organism>
<dbReference type="GO" id="GO:0030410">
    <property type="term" value="F:nicotianamine synthase activity"/>
    <property type="evidence" value="ECO:0007669"/>
    <property type="project" value="InterPro"/>
</dbReference>
<dbReference type="InterPro" id="IPR004298">
    <property type="entry name" value="Nicotian_synth"/>
</dbReference>
<keyword evidence="2" id="KW-0808">Transferase</keyword>
<gene>
    <name evidence="4" type="primary">NAS3</name>
    <name evidence="4" type="ORF">LSUB1_G007083</name>
</gene>
<dbReference type="AlphaFoldDB" id="A0A8H8RGW8"/>
<dbReference type="InterPro" id="IPR029063">
    <property type="entry name" value="SAM-dependent_MTases_sf"/>
</dbReference>
<keyword evidence="5" id="KW-1185">Reference proteome</keyword>
<dbReference type="Pfam" id="PF03059">
    <property type="entry name" value="NAS"/>
    <property type="match status" value="1"/>
</dbReference>
<sequence>MGSEATDADAKSVSVTLADDTLSLEAQSHVEQILENAKIKEILPGLRALCAEAECYLEFQWADIISKGANTQEVHKLLATFPYYSNYIDLTRLELAALQTVDPTPPRQIAFIGSGPLPLTSLCLLSSLNEKTPKTLIQSLLSYLPSWLNPTAPKHPEVSILNIDNNASALRQSEWLCMKLGNIAKQMSFSLSCASSPPPLHAFPVIYLAALVGSSQSEKEALVQAVVGQMQEGALLVIRTSWGLRSLLYPDFDCTTEGILSVLEICVVVHPYGHVVNSVIVGRVKARTRARSLAESAIAA</sequence>
<evidence type="ECO:0000313" key="5">
    <source>
        <dbReference type="Proteomes" id="UP000462212"/>
    </source>
</evidence>
<keyword evidence="3" id="KW-0949">S-adenosyl-L-methionine</keyword>
<dbReference type="PANTHER" id="PTHR32266:SF12">
    <property type="entry name" value="NICOTIANAMINE SYNTHASE 3"/>
    <property type="match status" value="1"/>
</dbReference>
<dbReference type="EMBL" id="QGMJ01000607">
    <property type="protein sequence ID" value="TVY34714.1"/>
    <property type="molecule type" value="Genomic_DNA"/>
</dbReference>
<evidence type="ECO:0000256" key="2">
    <source>
        <dbReference type="ARBA" id="ARBA00022679"/>
    </source>
</evidence>
<comment type="similarity">
    <text evidence="1">Belongs to the nicotianamine synthase (NAS)-like family.</text>
</comment>
<evidence type="ECO:0000313" key="4">
    <source>
        <dbReference type="EMBL" id="TVY34714.1"/>
    </source>
</evidence>
<dbReference type="Proteomes" id="UP000462212">
    <property type="component" value="Unassembled WGS sequence"/>
</dbReference>
<proteinExistence type="inferred from homology"/>
<dbReference type="Gene3D" id="3.40.50.150">
    <property type="entry name" value="Vaccinia Virus protein VP39"/>
    <property type="match status" value="1"/>
</dbReference>
<accession>A0A8H8RGW8</accession>
<dbReference type="PROSITE" id="PS51142">
    <property type="entry name" value="NAS"/>
    <property type="match status" value="1"/>
</dbReference>
<reference evidence="4 5" key="1">
    <citation type="submission" date="2018-05" db="EMBL/GenBank/DDBJ databases">
        <title>Genome sequencing and assembly of the regulated plant pathogen Lachnellula willkommii and related sister species for the development of diagnostic species identification markers.</title>
        <authorList>
            <person name="Giroux E."/>
            <person name="Bilodeau G."/>
        </authorList>
    </citation>
    <scope>NUCLEOTIDE SEQUENCE [LARGE SCALE GENOMIC DNA]</scope>
    <source>
        <strain evidence="4 5">CBS 197.66</strain>
    </source>
</reference>
<name>A0A8H8RGW8_9HELO</name>
<protein>
    <submittedName>
        <fullName evidence="4">Nicotianamine synthase</fullName>
    </submittedName>
</protein>